<dbReference type="InterPro" id="IPR040285">
    <property type="entry name" value="ProX/PRXD1"/>
</dbReference>
<comment type="similarity">
    <text evidence="1">Belongs to the PRORSD1 family.</text>
</comment>
<dbReference type="AlphaFoldDB" id="A0AAE3AQ91"/>
<proteinExistence type="inferred from homology"/>
<feature type="domain" description="YbaK/aminoacyl-tRNA synthetase-associated" evidence="2">
    <location>
        <begin position="64"/>
        <end position="190"/>
    </location>
</feature>
<keyword evidence="4" id="KW-1185">Reference proteome</keyword>
<dbReference type="CDD" id="cd04335">
    <property type="entry name" value="PrdX_deacylase"/>
    <property type="match status" value="1"/>
</dbReference>
<dbReference type="PANTHER" id="PTHR31423">
    <property type="entry name" value="YBAK DOMAIN-CONTAINING PROTEIN"/>
    <property type="match status" value="1"/>
</dbReference>
<dbReference type="InterPro" id="IPR036754">
    <property type="entry name" value="YbaK/aa-tRNA-synt-asso_dom_sf"/>
</dbReference>
<evidence type="ECO:0000313" key="3">
    <source>
        <dbReference type="EMBL" id="MCC2163688.1"/>
    </source>
</evidence>
<dbReference type="PANTHER" id="PTHR31423:SF3">
    <property type="entry name" value="PROLYL-TRNA SYNTHETASE ASSOCIATED DOMAIN-CONTAINING PROTEIN 1-RELATED"/>
    <property type="match status" value="1"/>
</dbReference>
<accession>A0AAE3AQ91</accession>
<organism evidence="3 4">
    <name type="scientific">Brotaphodocola catenula</name>
    <dbReference type="NCBI Taxonomy" id="2885361"/>
    <lineage>
        <taxon>Bacteria</taxon>
        <taxon>Bacillati</taxon>
        <taxon>Bacillota</taxon>
        <taxon>Clostridia</taxon>
        <taxon>Lachnospirales</taxon>
        <taxon>Lachnospiraceae</taxon>
        <taxon>Brotaphodocola</taxon>
    </lineage>
</organism>
<evidence type="ECO:0000259" key="2">
    <source>
        <dbReference type="Pfam" id="PF04073"/>
    </source>
</evidence>
<dbReference type="Gene3D" id="3.90.960.10">
    <property type="entry name" value="YbaK/aminoacyl-tRNA synthetase-associated domain"/>
    <property type="match status" value="1"/>
</dbReference>
<dbReference type="GO" id="GO:0002161">
    <property type="term" value="F:aminoacyl-tRNA deacylase activity"/>
    <property type="evidence" value="ECO:0007669"/>
    <property type="project" value="InterPro"/>
</dbReference>
<comment type="caution">
    <text evidence="3">The sequence shown here is derived from an EMBL/GenBank/DDBJ whole genome shotgun (WGS) entry which is preliminary data.</text>
</comment>
<dbReference type="RefSeq" id="WP_308450497.1">
    <property type="nucleotide sequence ID" value="NZ_JAJEPU010000003.1"/>
</dbReference>
<dbReference type="SUPFAM" id="SSF55826">
    <property type="entry name" value="YbaK/ProRS associated domain"/>
    <property type="match status" value="1"/>
</dbReference>
<dbReference type="InterPro" id="IPR007214">
    <property type="entry name" value="YbaK/aa-tRNA-synth-assoc-dom"/>
</dbReference>
<dbReference type="Proteomes" id="UP001198962">
    <property type="component" value="Unassembled WGS sequence"/>
</dbReference>
<dbReference type="EMBL" id="JAJEPU010000003">
    <property type="protein sequence ID" value="MCC2163688.1"/>
    <property type="molecule type" value="Genomic_DNA"/>
</dbReference>
<reference evidence="3" key="1">
    <citation type="submission" date="2021-10" db="EMBL/GenBank/DDBJ databases">
        <title>Anaerobic single-cell dispensing facilitates the cultivation of human gut bacteria.</title>
        <authorList>
            <person name="Afrizal A."/>
        </authorList>
    </citation>
    <scope>NUCLEOTIDE SEQUENCE</scope>
    <source>
        <strain evidence="3">CLA-AA-H274</strain>
    </source>
</reference>
<protein>
    <submittedName>
        <fullName evidence="3">Prolyl-tRNA synthetase associated domain-containing protein</fullName>
    </submittedName>
</protein>
<name>A0AAE3AQ91_9FIRM</name>
<dbReference type="Pfam" id="PF04073">
    <property type="entry name" value="tRNA_edit"/>
    <property type="match status" value="1"/>
</dbReference>
<sequence length="209" mass="23812">MNQNFNISHTPTIPNSAFSSDPSYFIDPTCYHGRPEDESLRLTKEIRTYDLLDELHIPYIRVDHSAMPTIEACHDVDNLLDIDICKNLFLCNAQKTAFYLLMMPGEKKFKTSKLSKQIGSARLSFGKPDDMERLLDLTPGSVSVLGLMNDPENRVQLLIDRDVIDHHAFIGCHPCINTSSLKISTRDILDHFLPAVHHEPIIVELPWEE</sequence>
<gene>
    <name evidence="3" type="ORF">LKD32_02120</name>
</gene>
<evidence type="ECO:0000256" key="1">
    <source>
        <dbReference type="ARBA" id="ARBA00010201"/>
    </source>
</evidence>
<evidence type="ECO:0000313" key="4">
    <source>
        <dbReference type="Proteomes" id="UP001198962"/>
    </source>
</evidence>